<feature type="transmembrane region" description="Helical" evidence="1">
    <location>
        <begin position="146"/>
        <end position="170"/>
    </location>
</feature>
<evidence type="ECO:0000313" key="2">
    <source>
        <dbReference type="EMBL" id="WGI36680.1"/>
    </source>
</evidence>
<evidence type="ECO:0000313" key="3">
    <source>
        <dbReference type="Proteomes" id="UP001179842"/>
    </source>
</evidence>
<reference evidence="2" key="1">
    <citation type="submission" date="2023-04" db="EMBL/GenBank/DDBJ databases">
        <title>Completed genome of Mycoplasma lagogenitalium type strain 12MS.</title>
        <authorList>
            <person name="Spergser J."/>
        </authorList>
    </citation>
    <scope>NUCLEOTIDE SEQUENCE</scope>
    <source>
        <strain evidence="2">12MS</strain>
    </source>
</reference>
<dbReference type="RefSeq" id="WP_280101981.1">
    <property type="nucleotide sequence ID" value="NZ_CP122979.1"/>
</dbReference>
<organism evidence="2 3">
    <name type="scientific">Mesomycoplasma lagogenitalium</name>
    <dbReference type="NCBI Taxonomy" id="171286"/>
    <lineage>
        <taxon>Bacteria</taxon>
        <taxon>Bacillati</taxon>
        <taxon>Mycoplasmatota</taxon>
        <taxon>Mycoplasmoidales</taxon>
        <taxon>Metamycoplasmataceae</taxon>
        <taxon>Mesomycoplasma</taxon>
    </lineage>
</organism>
<gene>
    <name evidence="2" type="ORF">QEG99_00120</name>
</gene>
<dbReference type="EMBL" id="CP122979">
    <property type="protein sequence ID" value="WGI36680.1"/>
    <property type="molecule type" value="Genomic_DNA"/>
</dbReference>
<feature type="transmembrane region" description="Helical" evidence="1">
    <location>
        <begin position="60"/>
        <end position="81"/>
    </location>
</feature>
<name>A0ABY8LTW0_9BACT</name>
<proteinExistence type="predicted"/>
<keyword evidence="3" id="KW-1185">Reference proteome</keyword>
<sequence length="384" mass="43263">MNTLKLFAQESDSSWANNNFVVKILDLLQSDSAHIWVPIVFCALIILSFIIGFFLKGQFLIVKITSLVLTIVGSIVAYFILKNMIEKSEDDNIKSLSGVLPIALTMISLIFYWAVRLLSMIIYFIIAIFVKIKRKEKRKRKIIRKFIFGLTNAVLTVPGTLAFSNVLLVASPQKESNFNKFSKIGVSVLTGWKGSSIDSLFSNIKNASEFVADLTNIVSLLSKDPSSLTPEERTKLNDTLKGVSNLLNDSRILNAIIPVIQNNIDNFNVESTLNSAVDEAIKQLKIENPRYISANEKDKKEILTNYITENIERLYNEAKLQNPNLDSENKYLMSIASSLEKQTIENLSNTIHQSIDDKDLHSKIDIKEVTESILSFFKTKENGK</sequence>
<feature type="transmembrane region" description="Helical" evidence="1">
    <location>
        <begin position="35"/>
        <end position="55"/>
    </location>
</feature>
<accession>A0ABY8LTW0</accession>
<feature type="transmembrane region" description="Helical" evidence="1">
    <location>
        <begin position="101"/>
        <end position="126"/>
    </location>
</feature>
<keyword evidence="1" id="KW-0812">Transmembrane</keyword>
<keyword evidence="1" id="KW-1133">Transmembrane helix</keyword>
<evidence type="ECO:0000256" key="1">
    <source>
        <dbReference type="SAM" id="Phobius"/>
    </source>
</evidence>
<keyword evidence="1" id="KW-0472">Membrane</keyword>
<dbReference type="Proteomes" id="UP001179842">
    <property type="component" value="Chromosome"/>
</dbReference>
<protein>
    <submittedName>
        <fullName evidence="2">Uncharacterized protein</fullName>
    </submittedName>
</protein>